<sequence>MWGLGRRASPAFPFLPWLSYWIPSMTTPSASSPGPRRWLTACVLGGATLISLDGAIATLALPTLSHDFAVSEGATVWVINAYQLGTAACLLPAAGLAERIGAKRLYLLGLLIFTVASLACALAPSLPALVAARTVQGMGAACLATLGPALIRSFFPRERIAQGLALVAMVVAVSGAAGPSLGALILSVADWPWLFLVNLPIASLAFLVFWRLAPPSQAGQRPFDAVGAGLAALALGGLVTGVDALGREGLLLSLGLLGLALAAGVALVWQQRHRPDPLLPLDLLALPLFSLSVLTSIATYAAQILAYVALPFLFQSELGRSALATGALVTPWPVMVILAAPLAGRLSARLPAWILSSLGLSILALGLALLALLPPAPSDLDVVWRMALCGLGFGFFQTPNNATLMTAGPTRRAAAAGSMLAVARVSGWCLGSALVAVLLARGGSSAAPTCLGLAAALATLAALLSLSRRATK</sequence>
<proteinExistence type="predicted"/>
<keyword evidence="9" id="KW-1185">Reference proteome</keyword>
<dbReference type="HOGENOM" id="CLU_000960_28_3_5"/>
<dbReference type="InterPro" id="IPR011701">
    <property type="entry name" value="MFS"/>
</dbReference>
<feature type="transmembrane region" description="Helical" evidence="6">
    <location>
        <begin position="191"/>
        <end position="213"/>
    </location>
</feature>
<feature type="transmembrane region" description="Helical" evidence="6">
    <location>
        <begin position="281"/>
        <end position="310"/>
    </location>
</feature>
<feature type="transmembrane region" description="Helical" evidence="6">
    <location>
        <begin position="446"/>
        <end position="466"/>
    </location>
</feature>
<feature type="transmembrane region" description="Helical" evidence="6">
    <location>
        <begin position="382"/>
        <end position="398"/>
    </location>
</feature>
<keyword evidence="5 6" id="KW-0472">Membrane</keyword>
<evidence type="ECO:0000256" key="3">
    <source>
        <dbReference type="ARBA" id="ARBA00022692"/>
    </source>
</evidence>
<dbReference type="AlphaFoldDB" id="H6SL95"/>
<dbReference type="SUPFAM" id="SSF103473">
    <property type="entry name" value="MFS general substrate transporter"/>
    <property type="match status" value="1"/>
</dbReference>
<dbReference type="STRING" id="1150469.RSPPHO_02134"/>
<dbReference type="Proteomes" id="UP000033220">
    <property type="component" value="Chromosome DSM 122"/>
</dbReference>
<evidence type="ECO:0000256" key="6">
    <source>
        <dbReference type="SAM" id="Phobius"/>
    </source>
</evidence>
<comment type="subcellular location">
    <subcellularLocation>
        <location evidence="1">Membrane</location>
        <topology evidence="1">Multi-pass membrane protein</topology>
    </subcellularLocation>
</comment>
<feature type="transmembrane region" description="Helical" evidence="6">
    <location>
        <begin position="250"/>
        <end position="269"/>
    </location>
</feature>
<dbReference type="PANTHER" id="PTHR42718">
    <property type="entry name" value="MAJOR FACILITATOR SUPERFAMILY MULTIDRUG TRANSPORTER MFSC"/>
    <property type="match status" value="1"/>
</dbReference>
<dbReference type="PANTHER" id="PTHR42718:SF9">
    <property type="entry name" value="MAJOR FACILITATOR SUPERFAMILY MULTIDRUG TRANSPORTER MFSC"/>
    <property type="match status" value="1"/>
</dbReference>
<dbReference type="GO" id="GO:0016020">
    <property type="term" value="C:membrane"/>
    <property type="evidence" value="ECO:0007669"/>
    <property type="project" value="UniProtKB-SubCell"/>
</dbReference>
<dbReference type="eggNOG" id="COG0477">
    <property type="taxonomic scope" value="Bacteria"/>
</dbReference>
<feature type="domain" description="Major facilitator superfamily (MFS) profile" evidence="7">
    <location>
        <begin position="39"/>
        <end position="472"/>
    </location>
</feature>
<feature type="transmembrane region" description="Helical" evidence="6">
    <location>
        <begin position="105"/>
        <end position="124"/>
    </location>
</feature>
<evidence type="ECO:0000256" key="4">
    <source>
        <dbReference type="ARBA" id="ARBA00022989"/>
    </source>
</evidence>
<feature type="transmembrane region" description="Helical" evidence="6">
    <location>
        <begin position="74"/>
        <end position="93"/>
    </location>
</feature>
<dbReference type="InterPro" id="IPR020846">
    <property type="entry name" value="MFS_dom"/>
</dbReference>
<feature type="transmembrane region" description="Helical" evidence="6">
    <location>
        <begin position="225"/>
        <end position="244"/>
    </location>
</feature>
<dbReference type="CDD" id="cd17321">
    <property type="entry name" value="MFS_MMR_MDR_like"/>
    <property type="match status" value="1"/>
</dbReference>
<feature type="transmembrane region" description="Helical" evidence="6">
    <location>
        <begin position="130"/>
        <end position="151"/>
    </location>
</feature>
<feature type="transmembrane region" description="Helical" evidence="6">
    <location>
        <begin position="352"/>
        <end position="376"/>
    </location>
</feature>
<evidence type="ECO:0000313" key="8">
    <source>
        <dbReference type="EMBL" id="CCG08760.1"/>
    </source>
</evidence>
<feature type="transmembrane region" description="Helical" evidence="6">
    <location>
        <begin position="38"/>
        <end position="62"/>
    </location>
</feature>
<reference evidence="8 9" key="1">
    <citation type="submission" date="2012-02" db="EMBL/GenBank/DDBJ databases">
        <title>Shotgun genome sequence of Phaeospirillum photometricum DSM 122.</title>
        <authorList>
            <person name="Duquesne K."/>
            <person name="Sturgis J."/>
        </authorList>
    </citation>
    <scope>NUCLEOTIDE SEQUENCE [LARGE SCALE GENOMIC DNA]</scope>
    <source>
        <strain evidence="9">DSM122</strain>
    </source>
</reference>
<evidence type="ECO:0000313" key="9">
    <source>
        <dbReference type="Proteomes" id="UP000033220"/>
    </source>
</evidence>
<name>H6SL95_PARPM</name>
<evidence type="ECO:0000256" key="2">
    <source>
        <dbReference type="ARBA" id="ARBA00022448"/>
    </source>
</evidence>
<dbReference type="PATRIC" id="fig|1150469.3.peg.2402"/>
<evidence type="ECO:0000256" key="1">
    <source>
        <dbReference type="ARBA" id="ARBA00004141"/>
    </source>
</evidence>
<evidence type="ECO:0000259" key="7">
    <source>
        <dbReference type="PROSITE" id="PS50850"/>
    </source>
</evidence>
<gene>
    <name evidence="8" type="ORF">RSPPHO_02134</name>
</gene>
<dbReference type="GO" id="GO:0022857">
    <property type="term" value="F:transmembrane transporter activity"/>
    <property type="evidence" value="ECO:0007669"/>
    <property type="project" value="InterPro"/>
</dbReference>
<keyword evidence="4 6" id="KW-1133">Transmembrane helix</keyword>
<dbReference type="Gene3D" id="1.20.1250.20">
    <property type="entry name" value="MFS general substrate transporter like domains"/>
    <property type="match status" value="1"/>
</dbReference>
<dbReference type="KEGG" id="rpm:RSPPHO_02134"/>
<evidence type="ECO:0000256" key="5">
    <source>
        <dbReference type="ARBA" id="ARBA00023136"/>
    </source>
</evidence>
<feature type="transmembrane region" description="Helical" evidence="6">
    <location>
        <begin position="322"/>
        <end position="340"/>
    </location>
</feature>
<keyword evidence="3 6" id="KW-0812">Transmembrane</keyword>
<dbReference type="EMBL" id="HE663493">
    <property type="protein sequence ID" value="CCG08760.1"/>
    <property type="molecule type" value="Genomic_DNA"/>
</dbReference>
<dbReference type="PROSITE" id="PS50850">
    <property type="entry name" value="MFS"/>
    <property type="match status" value="1"/>
</dbReference>
<keyword evidence="2" id="KW-0813">Transport</keyword>
<feature type="transmembrane region" description="Helical" evidence="6">
    <location>
        <begin position="419"/>
        <end position="440"/>
    </location>
</feature>
<feature type="transmembrane region" description="Helical" evidence="6">
    <location>
        <begin position="163"/>
        <end position="185"/>
    </location>
</feature>
<dbReference type="Gene3D" id="1.20.1720.10">
    <property type="entry name" value="Multidrug resistance protein D"/>
    <property type="match status" value="1"/>
</dbReference>
<accession>H6SL95</accession>
<protein>
    <submittedName>
        <fullName evidence="8">Major facilitator superfamily MFS_1</fullName>
    </submittedName>
</protein>
<organism evidence="8 9">
    <name type="scientific">Pararhodospirillum photometricum DSM 122</name>
    <dbReference type="NCBI Taxonomy" id="1150469"/>
    <lineage>
        <taxon>Bacteria</taxon>
        <taxon>Pseudomonadati</taxon>
        <taxon>Pseudomonadota</taxon>
        <taxon>Alphaproteobacteria</taxon>
        <taxon>Rhodospirillales</taxon>
        <taxon>Rhodospirillaceae</taxon>
        <taxon>Pararhodospirillum</taxon>
    </lineage>
</organism>
<dbReference type="Pfam" id="PF07690">
    <property type="entry name" value="MFS_1"/>
    <property type="match status" value="1"/>
</dbReference>
<dbReference type="InterPro" id="IPR036259">
    <property type="entry name" value="MFS_trans_sf"/>
</dbReference>